<proteinExistence type="predicted"/>
<dbReference type="GO" id="GO:0016747">
    <property type="term" value="F:acyltransferase activity, transferring groups other than amino-acyl groups"/>
    <property type="evidence" value="ECO:0007669"/>
    <property type="project" value="InterPro"/>
</dbReference>
<dbReference type="PANTHER" id="PTHR43792">
    <property type="entry name" value="GNAT FAMILY, PUTATIVE (AFU_ORTHOLOGUE AFUA_3G00765)-RELATED-RELATED"/>
    <property type="match status" value="1"/>
</dbReference>
<dbReference type="SUPFAM" id="SSF55729">
    <property type="entry name" value="Acyl-CoA N-acyltransferases (Nat)"/>
    <property type="match status" value="1"/>
</dbReference>
<sequence>MPSNKAGLMRGIKDSEYSMIHVLETERLILRQWLASDFAVFAEMNADAEVMRYFPQLLSPTLSEVIANKCQRLITDKGWGFWAVSRKGRSEQDDFIGMVGLNEAHADMPFAPCVEIGWRLHKDYWGQGYATEAARASLKFAVEVLELNEVVASTSVINKHSQLIMQRIGMTDTQEGFYHPMLDSEHPLAEHVLYKITRQQWQNTATT</sequence>
<dbReference type="Pfam" id="PF13302">
    <property type="entry name" value="Acetyltransf_3"/>
    <property type="match status" value="1"/>
</dbReference>
<dbReference type="PROSITE" id="PS51186">
    <property type="entry name" value="GNAT"/>
    <property type="match status" value="1"/>
</dbReference>
<dbReference type="Proteomes" id="UP000588111">
    <property type="component" value="Unassembled WGS sequence"/>
</dbReference>
<dbReference type="AlphaFoldDB" id="A0A839TDB9"/>
<comment type="caution">
    <text evidence="2">The sequence shown here is derived from an EMBL/GenBank/DDBJ whole genome shotgun (WGS) entry which is preliminary data.</text>
</comment>
<gene>
    <name evidence="2" type="ORF">FHS24_001666</name>
</gene>
<dbReference type="InterPro" id="IPR000182">
    <property type="entry name" value="GNAT_dom"/>
</dbReference>
<evidence type="ECO:0000259" key="1">
    <source>
        <dbReference type="PROSITE" id="PS51186"/>
    </source>
</evidence>
<name>A0A839TDB9_9GAMM</name>
<evidence type="ECO:0000313" key="3">
    <source>
        <dbReference type="Proteomes" id="UP000588111"/>
    </source>
</evidence>
<feature type="domain" description="N-acetyltransferase" evidence="1">
    <location>
        <begin position="28"/>
        <end position="199"/>
    </location>
</feature>
<reference evidence="2 3" key="1">
    <citation type="submission" date="2020-08" db="EMBL/GenBank/DDBJ databases">
        <title>Genomic Encyclopedia of Type Strains, Phase III (KMG-III): the genomes of soil and plant-associated and newly described type strains.</title>
        <authorList>
            <person name="Whitman W."/>
        </authorList>
    </citation>
    <scope>NUCLEOTIDE SEQUENCE [LARGE SCALE GENOMIC DNA]</scope>
    <source>
        <strain evidence="2 3">CECT 5885</strain>
    </source>
</reference>
<evidence type="ECO:0000313" key="2">
    <source>
        <dbReference type="EMBL" id="MBB3107149.1"/>
    </source>
</evidence>
<organism evidence="2 3">
    <name type="scientific">Psychrobacter luti</name>
    <dbReference type="NCBI Taxonomy" id="198481"/>
    <lineage>
        <taxon>Bacteria</taxon>
        <taxon>Pseudomonadati</taxon>
        <taxon>Pseudomonadota</taxon>
        <taxon>Gammaproteobacteria</taxon>
        <taxon>Moraxellales</taxon>
        <taxon>Moraxellaceae</taxon>
        <taxon>Psychrobacter</taxon>
    </lineage>
</organism>
<accession>A0A839TDB9</accession>
<dbReference type="InterPro" id="IPR016181">
    <property type="entry name" value="Acyl_CoA_acyltransferase"/>
</dbReference>
<keyword evidence="2" id="KW-0808">Transferase</keyword>
<dbReference type="InterPro" id="IPR051531">
    <property type="entry name" value="N-acetyltransferase"/>
</dbReference>
<dbReference type="PANTHER" id="PTHR43792:SF1">
    <property type="entry name" value="N-ACETYLTRANSFERASE DOMAIN-CONTAINING PROTEIN"/>
    <property type="match status" value="1"/>
</dbReference>
<dbReference type="Gene3D" id="3.40.630.30">
    <property type="match status" value="1"/>
</dbReference>
<keyword evidence="3" id="KW-1185">Reference proteome</keyword>
<dbReference type="EMBL" id="JACHXL010000003">
    <property type="protein sequence ID" value="MBB3107149.1"/>
    <property type="molecule type" value="Genomic_DNA"/>
</dbReference>
<protein>
    <submittedName>
        <fullName evidence="2">RimJ/RimL family protein N-acetyltransferase</fullName>
    </submittedName>
</protein>